<dbReference type="RefSeq" id="XP_075103621.1">
    <property type="nucleotide sequence ID" value="XM_075247520.1"/>
</dbReference>
<gene>
    <name evidence="2" type="primary">LOC142178193</name>
</gene>
<reference evidence="1" key="1">
    <citation type="journal article" date="2014" name="Nat. Commun.">
        <title>The tobacco genome sequence and its comparison with those of tomato and potato.</title>
        <authorList>
            <person name="Sierro N."/>
            <person name="Battey J.N."/>
            <person name="Ouadi S."/>
            <person name="Bakaher N."/>
            <person name="Bovet L."/>
            <person name="Willig A."/>
            <person name="Goepfert S."/>
            <person name="Peitsch M.C."/>
            <person name="Ivanov N.V."/>
        </authorList>
    </citation>
    <scope>NUCLEOTIDE SEQUENCE [LARGE SCALE GENOMIC DNA]</scope>
</reference>
<protein>
    <submittedName>
        <fullName evidence="2">Uncharacterized protein LOC142178193</fullName>
    </submittedName>
</protein>
<proteinExistence type="predicted"/>
<name>A0AC58U2C0_TOBAC</name>
<evidence type="ECO:0000313" key="2">
    <source>
        <dbReference type="RefSeq" id="XP_075103621.1"/>
    </source>
</evidence>
<organism evidence="1 2">
    <name type="scientific">Nicotiana tabacum</name>
    <name type="common">Common tobacco</name>
    <dbReference type="NCBI Taxonomy" id="4097"/>
    <lineage>
        <taxon>Eukaryota</taxon>
        <taxon>Viridiplantae</taxon>
        <taxon>Streptophyta</taxon>
        <taxon>Embryophyta</taxon>
        <taxon>Tracheophyta</taxon>
        <taxon>Spermatophyta</taxon>
        <taxon>Magnoliopsida</taxon>
        <taxon>eudicotyledons</taxon>
        <taxon>Gunneridae</taxon>
        <taxon>Pentapetalae</taxon>
        <taxon>asterids</taxon>
        <taxon>lamiids</taxon>
        <taxon>Solanales</taxon>
        <taxon>Solanaceae</taxon>
        <taxon>Nicotianoideae</taxon>
        <taxon>Nicotianeae</taxon>
        <taxon>Nicotiana</taxon>
    </lineage>
</organism>
<dbReference type="Proteomes" id="UP000790787">
    <property type="component" value="Chromosome 24"/>
</dbReference>
<evidence type="ECO:0000313" key="1">
    <source>
        <dbReference type="Proteomes" id="UP000790787"/>
    </source>
</evidence>
<accession>A0AC58U2C0</accession>
<reference evidence="2" key="2">
    <citation type="submission" date="2025-08" db="UniProtKB">
        <authorList>
            <consortium name="RefSeq"/>
        </authorList>
    </citation>
    <scope>IDENTIFICATION</scope>
    <source>
        <tissue evidence="2">Leaf</tissue>
    </source>
</reference>
<keyword evidence="1" id="KW-1185">Reference proteome</keyword>
<sequence>MLLTYPRQCIGNIFDKVQQLEAATRSMEEIYGENYSDTNKKNLYKTHAEYIHWLKVEESILKQKAIIKWAEKGDTNSKYLYSVIKQRIRRAQIQRIKNKEGHWIEGNSAISEEALRHFKHIFTEDEERDMGDILRWIDSIITKENNDLLQQTPSEEEVKNVVFSIDPNSAAGPDGFNGYFFSSHMGHHQNRRSTVPVFLVPKDPLLIP</sequence>